<keyword evidence="4 8" id="KW-0472">Membrane</keyword>
<dbReference type="SUPFAM" id="SSF53955">
    <property type="entry name" value="Lysozyme-like"/>
    <property type="match status" value="1"/>
</dbReference>
<dbReference type="HAMAP" id="MF_02016">
    <property type="entry name" value="MltF"/>
    <property type="match status" value="1"/>
</dbReference>
<evidence type="ECO:0000256" key="5">
    <source>
        <dbReference type="ARBA" id="ARBA00023237"/>
    </source>
</evidence>
<evidence type="ECO:0000256" key="4">
    <source>
        <dbReference type="ARBA" id="ARBA00023136"/>
    </source>
</evidence>
<dbReference type="GO" id="GO:0008933">
    <property type="term" value="F:peptidoglycan lytic transglycosylase activity"/>
    <property type="evidence" value="ECO:0007669"/>
    <property type="project" value="UniProtKB-UniRule"/>
</dbReference>
<dbReference type="InterPro" id="IPR000189">
    <property type="entry name" value="Transglyc_AS"/>
</dbReference>
<evidence type="ECO:0000256" key="6">
    <source>
        <dbReference type="ARBA" id="ARBA00023239"/>
    </source>
</evidence>
<dbReference type="EC" id="4.2.2.n1" evidence="8"/>
<protein>
    <recommendedName>
        <fullName evidence="8">Membrane-bound lytic murein transglycosylase F</fullName>
        <ecNumber evidence="8">4.2.2.n1</ecNumber>
    </recommendedName>
    <alternativeName>
        <fullName evidence="8">Murein lyase F</fullName>
    </alternativeName>
</protein>
<keyword evidence="3 8" id="KW-0732">Signal</keyword>
<keyword evidence="5 8" id="KW-0998">Cell outer membrane</keyword>
<dbReference type="AlphaFoldDB" id="A0A3N5Z4I3"/>
<comment type="function">
    <text evidence="8">Murein-degrading enzyme that degrades murein glycan strands and insoluble, high-molecular weight murein sacculi, with the concomitant formation of a 1,6-anhydromuramoyl product. Lytic transglycosylases (LTs) play an integral role in the metabolism of the peptidoglycan (PG) sacculus. Their lytic action creates space within the PG sacculus to allow for its expansion as well as for the insertion of various structures such as secretion systems and flagella.</text>
</comment>
<dbReference type="SMART" id="SM00062">
    <property type="entry name" value="PBPb"/>
    <property type="match status" value="1"/>
</dbReference>
<dbReference type="Proteomes" id="UP000275281">
    <property type="component" value="Unassembled WGS sequence"/>
</dbReference>
<evidence type="ECO:0000259" key="9">
    <source>
        <dbReference type="SMART" id="SM00062"/>
    </source>
</evidence>
<comment type="similarity">
    <text evidence="1">Belongs to the transglycosylase Slt family.</text>
</comment>
<dbReference type="CDD" id="cd01009">
    <property type="entry name" value="PBP2_YfhD_N"/>
    <property type="match status" value="1"/>
</dbReference>
<comment type="catalytic activity">
    <reaction evidence="8">
        <text>Exolytic cleavage of the (1-&gt;4)-beta-glycosidic linkage between N-acetylmuramic acid (MurNAc) and N-acetylglucosamine (GlcNAc) residues in peptidoglycan, from either the reducing or the non-reducing ends of the peptidoglycan chains, with concomitant formation of a 1,6-anhydrobond in the MurNAc residue.</text>
        <dbReference type="EC" id="4.2.2.n1"/>
    </reaction>
</comment>
<comment type="similarity">
    <text evidence="2">Belongs to the bacterial solute-binding protein 3 family.</text>
</comment>
<comment type="caution">
    <text evidence="10">The sequence shown here is derived from an EMBL/GenBank/DDBJ whole genome shotgun (WGS) entry which is preliminary data.</text>
</comment>
<dbReference type="RefSeq" id="WP_124029063.1">
    <property type="nucleotide sequence ID" value="NZ_RPOK01000006.1"/>
</dbReference>
<evidence type="ECO:0000256" key="3">
    <source>
        <dbReference type="ARBA" id="ARBA00022729"/>
    </source>
</evidence>
<comment type="similarity">
    <text evidence="8">In the C-terminal section; belongs to the transglycosylase Slt family.</text>
</comment>
<dbReference type="PROSITE" id="PS00922">
    <property type="entry name" value="TRANSGLYCOSYLASE"/>
    <property type="match status" value="1"/>
</dbReference>
<comment type="caution">
    <text evidence="8">Lacks conserved residue(s) required for the propagation of feature annotation.</text>
</comment>
<feature type="active site" evidence="8">
    <location>
        <position position="316"/>
    </location>
</feature>
<evidence type="ECO:0000256" key="7">
    <source>
        <dbReference type="ARBA" id="ARBA00023316"/>
    </source>
</evidence>
<comment type="similarity">
    <text evidence="8">In the N-terminal section; belongs to the bacterial solute-binding protein 3 family.</text>
</comment>
<dbReference type="CDD" id="cd13403">
    <property type="entry name" value="MLTF-like"/>
    <property type="match status" value="1"/>
</dbReference>
<sequence>MRISNKVRLVSVAFVMICSACQPKMQTESQPAGQSAIEGRQHVVSDGVLHMGTVYGKHTFYIGPEGPTGFEYELAKGFSDYIGLPLEVMPFFNFEDLQEELEKGGIDFIAAGLSSPQTKTERARWGPVYQIVSHQLVYLQGNTRPRELADLQGTLSVVPGTSHFDTAMSVLPENPDFTFSTANDMDVEELLTQIAEGNIDYTITDSNTLSIVRRRYPDISVGFTVSETIPLAWQLHAQDDAVLQVALLDYFAHIRKTGFLDRLEERYFGHVRSFDFVDTKAFIDAANTTLLNYVDAFQSLSLDVDWRLLAALSYQESHWDPNAVSPTGVRGLMMLTLDTAKDWNVESRVDPLQSIAGGARYFSSLMKRIPARIGEPDRIWMALAAYNIGLGHLEDARVLTQKQGGNPDIWMDVKKRLPMLQQKRYYRQTRFGYARGNEALQYVENIRRYYDTLVWLDSQSPPWRKTPSVENLAP</sequence>
<keyword evidence="11" id="KW-1185">Reference proteome</keyword>
<evidence type="ECO:0000313" key="11">
    <source>
        <dbReference type="Proteomes" id="UP000275281"/>
    </source>
</evidence>
<dbReference type="Pfam" id="PF00497">
    <property type="entry name" value="SBP_bac_3"/>
    <property type="match status" value="1"/>
</dbReference>
<dbReference type="PANTHER" id="PTHR35936">
    <property type="entry name" value="MEMBRANE-BOUND LYTIC MUREIN TRANSGLYCOSYLASE F"/>
    <property type="match status" value="1"/>
</dbReference>
<dbReference type="GO" id="GO:0009253">
    <property type="term" value="P:peptidoglycan catabolic process"/>
    <property type="evidence" value="ECO:0007669"/>
    <property type="project" value="TreeGrafter"/>
</dbReference>
<proteinExistence type="inferred from homology"/>
<evidence type="ECO:0000256" key="2">
    <source>
        <dbReference type="ARBA" id="ARBA00010333"/>
    </source>
</evidence>
<evidence type="ECO:0000256" key="8">
    <source>
        <dbReference type="HAMAP-Rule" id="MF_02016"/>
    </source>
</evidence>
<dbReference type="PANTHER" id="PTHR35936:SF32">
    <property type="entry name" value="MEMBRANE-BOUND LYTIC MUREIN TRANSGLYCOSYLASE F"/>
    <property type="match status" value="1"/>
</dbReference>
<dbReference type="GO" id="GO:0016998">
    <property type="term" value="P:cell wall macromolecule catabolic process"/>
    <property type="evidence" value="ECO:0007669"/>
    <property type="project" value="UniProtKB-UniRule"/>
</dbReference>
<comment type="domain">
    <text evidence="8">The N-terminal domain does not have lytic activity and probably modulates enzymatic activity. The C-terminal domain is the catalytic active domain.</text>
</comment>
<dbReference type="InterPro" id="IPR023703">
    <property type="entry name" value="MltF"/>
</dbReference>
<reference evidence="10 11" key="1">
    <citation type="submission" date="2018-11" db="EMBL/GenBank/DDBJ databases">
        <authorList>
            <person name="Ye M.-Q."/>
            <person name="Du Z.-J."/>
        </authorList>
    </citation>
    <scope>NUCLEOTIDE SEQUENCE [LARGE SCALE GENOMIC DNA]</scope>
    <source>
        <strain evidence="10 11">U0105</strain>
    </source>
</reference>
<organism evidence="10 11">
    <name type="scientific">Alteromonas sediminis</name>
    <dbReference type="NCBI Taxonomy" id="2259342"/>
    <lineage>
        <taxon>Bacteria</taxon>
        <taxon>Pseudomonadati</taxon>
        <taxon>Pseudomonadota</taxon>
        <taxon>Gammaproteobacteria</taxon>
        <taxon>Alteromonadales</taxon>
        <taxon>Alteromonadaceae</taxon>
        <taxon>Alteromonas/Salinimonas group</taxon>
        <taxon>Alteromonas</taxon>
    </lineage>
</organism>
<dbReference type="Gene3D" id="1.10.530.10">
    <property type="match status" value="1"/>
</dbReference>
<dbReference type="Pfam" id="PF01464">
    <property type="entry name" value="SLT"/>
    <property type="match status" value="1"/>
</dbReference>
<evidence type="ECO:0000256" key="1">
    <source>
        <dbReference type="ARBA" id="ARBA00007734"/>
    </source>
</evidence>
<dbReference type="InterPro" id="IPR008258">
    <property type="entry name" value="Transglycosylase_SLT_dom_1"/>
</dbReference>
<name>A0A3N5Z4I3_9ALTE</name>
<dbReference type="Gene3D" id="3.40.190.10">
    <property type="entry name" value="Periplasmic binding protein-like II"/>
    <property type="match status" value="2"/>
</dbReference>
<dbReference type="InterPro" id="IPR023346">
    <property type="entry name" value="Lysozyme-like_dom_sf"/>
</dbReference>
<dbReference type="GO" id="GO:0071555">
    <property type="term" value="P:cell wall organization"/>
    <property type="evidence" value="ECO:0007669"/>
    <property type="project" value="UniProtKB-KW"/>
</dbReference>
<feature type="domain" description="Solute-binding protein family 3/N-terminal" evidence="9">
    <location>
        <begin position="48"/>
        <end position="271"/>
    </location>
</feature>
<keyword evidence="6 8" id="KW-0456">Lyase</keyword>
<gene>
    <name evidence="8 10" type="primary">mltF</name>
    <name evidence="10" type="ORF">DRW07_16560</name>
</gene>
<accession>A0A3N5Z4I3</accession>
<dbReference type="NCBIfam" id="NF008112">
    <property type="entry name" value="PRK10859.1"/>
    <property type="match status" value="1"/>
</dbReference>
<dbReference type="EMBL" id="RPOK01000006">
    <property type="protein sequence ID" value="RPJ64934.1"/>
    <property type="molecule type" value="Genomic_DNA"/>
</dbReference>
<feature type="region of interest" description="LT domain" evidence="8">
    <location>
        <begin position="272"/>
        <end position="474"/>
    </location>
</feature>
<dbReference type="GO" id="GO:0009279">
    <property type="term" value="C:cell outer membrane"/>
    <property type="evidence" value="ECO:0007669"/>
    <property type="project" value="UniProtKB-SubCell"/>
</dbReference>
<dbReference type="InterPro" id="IPR001638">
    <property type="entry name" value="Solute-binding_3/MltF_N"/>
</dbReference>
<comment type="subcellular location">
    <subcellularLocation>
        <location evidence="8">Cell outer membrane</location>
        <topology evidence="8">Peripheral membrane protein</topology>
    </subcellularLocation>
    <text evidence="8">Attached to the inner leaflet of the outer membrane.</text>
</comment>
<dbReference type="SUPFAM" id="SSF53850">
    <property type="entry name" value="Periplasmic binding protein-like II"/>
    <property type="match status" value="1"/>
</dbReference>
<evidence type="ECO:0000313" key="10">
    <source>
        <dbReference type="EMBL" id="RPJ64934.1"/>
    </source>
</evidence>
<keyword evidence="7 8" id="KW-0961">Cell wall biogenesis/degradation</keyword>
<dbReference type="OrthoDB" id="9815002at2"/>